<name>A0ABR0NF77_GOSAR</name>
<evidence type="ECO:0000313" key="3">
    <source>
        <dbReference type="Proteomes" id="UP001358586"/>
    </source>
</evidence>
<evidence type="ECO:0000256" key="1">
    <source>
        <dbReference type="SAM" id="SignalP"/>
    </source>
</evidence>
<organism evidence="2 3">
    <name type="scientific">Gossypium arboreum</name>
    <name type="common">Tree cotton</name>
    <name type="synonym">Gossypium nanking</name>
    <dbReference type="NCBI Taxonomy" id="29729"/>
    <lineage>
        <taxon>Eukaryota</taxon>
        <taxon>Viridiplantae</taxon>
        <taxon>Streptophyta</taxon>
        <taxon>Embryophyta</taxon>
        <taxon>Tracheophyta</taxon>
        <taxon>Spermatophyta</taxon>
        <taxon>Magnoliopsida</taxon>
        <taxon>eudicotyledons</taxon>
        <taxon>Gunneridae</taxon>
        <taxon>Pentapetalae</taxon>
        <taxon>rosids</taxon>
        <taxon>malvids</taxon>
        <taxon>Malvales</taxon>
        <taxon>Malvaceae</taxon>
        <taxon>Malvoideae</taxon>
        <taxon>Gossypium</taxon>
    </lineage>
</organism>
<dbReference type="Proteomes" id="UP001358586">
    <property type="component" value="Chromosome 10"/>
</dbReference>
<feature type="chain" id="PRO_5045121771" evidence="1">
    <location>
        <begin position="23"/>
        <end position="151"/>
    </location>
</feature>
<keyword evidence="3" id="KW-1185">Reference proteome</keyword>
<keyword evidence="1" id="KW-0732">Signal</keyword>
<proteinExistence type="predicted"/>
<dbReference type="EMBL" id="JARKNE010000010">
    <property type="protein sequence ID" value="KAK5793661.1"/>
    <property type="molecule type" value="Genomic_DNA"/>
</dbReference>
<accession>A0ABR0NF77</accession>
<dbReference type="PANTHER" id="PTHR33116">
    <property type="entry name" value="REVERSE TRANSCRIPTASE ZINC-BINDING DOMAIN-CONTAINING PROTEIN-RELATED-RELATED"/>
    <property type="match status" value="1"/>
</dbReference>
<feature type="signal peptide" evidence="1">
    <location>
        <begin position="1"/>
        <end position="22"/>
    </location>
</feature>
<comment type="caution">
    <text evidence="2">The sequence shown here is derived from an EMBL/GenBank/DDBJ whole genome shotgun (WGS) entry which is preliminary data.</text>
</comment>
<reference evidence="2 3" key="1">
    <citation type="submission" date="2023-03" db="EMBL/GenBank/DDBJ databases">
        <title>WGS of Gossypium arboreum.</title>
        <authorList>
            <person name="Yu D."/>
        </authorList>
    </citation>
    <scope>NUCLEOTIDE SEQUENCE [LARGE SCALE GENOMIC DNA]</scope>
    <source>
        <tissue evidence="2">Leaf</tissue>
    </source>
</reference>
<gene>
    <name evidence="2" type="ORF">PVK06_034813</name>
</gene>
<dbReference type="PANTHER" id="PTHR33116:SF86">
    <property type="entry name" value="REVERSE TRANSCRIPTASE DOMAIN-CONTAINING PROTEIN"/>
    <property type="match status" value="1"/>
</dbReference>
<sequence>MLQMGFCSTWVSLIMLFVSTVSYSMLALREGGFRGIRIGRSDPSVTHLLFANDCMIFGLATTESAATGGRGVFIKSVLQEIPTFAMQCFLFPISLCHDLEAIMSRFRWQKSRSHRRIPWCSWASLCTLKHEGGLDFRNLAKFNIALSAKQD</sequence>
<evidence type="ECO:0000313" key="2">
    <source>
        <dbReference type="EMBL" id="KAK5793661.1"/>
    </source>
</evidence>
<protein>
    <submittedName>
        <fullName evidence="2">Uncharacterized protein</fullName>
    </submittedName>
</protein>